<dbReference type="Proteomes" id="UP001500610">
    <property type="component" value="Unassembled WGS sequence"/>
</dbReference>
<evidence type="ECO:0000256" key="1">
    <source>
        <dbReference type="SAM" id="MobiDB-lite"/>
    </source>
</evidence>
<name>A0ABP9IVC3_9ACTN</name>
<reference evidence="3" key="1">
    <citation type="journal article" date="2019" name="Int. J. Syst. Evol. Microbiol.">
        <title>The Global Catalogue of Microorganisms (GCM) 10K type strain sequencing project: providing services to taxonomists for standard genome sequencing and annotation.</title>
        <authorList>
            <consortium name="The Broad Institute Genomics Platform"/>
            <consortium name="The Broad Institute Genome Sequencing Center for Infectious Disease"/>
            <person name="Wu L."/>
            <person name="Ma J."/>
        </authorList>
    </citation>
    <scope>NUCLEOTIDE SEQUENCE [LARGE SCALE GENOMIC DNA]</scope>
    <source>
        <strain evidence="3">JCM 17657</strain>
    </source>
</reference>
<feature type="region of interest" description="Disordered" evidence="1">
    <location>
        <begin position="260"/>
        <end position="287"/>
    </location>
</feature>
<protein>
    <submittedName>
        <fullName evidence="2">Uncharacterized protein</fullName>
    </submittedName>
</protein>
<evidence type="ECO:0000313" key="3">
    <source>
        <dbReference type="Proteomes" id="UP001500610"/>
    </source>
</evidence>
<gene>
    <name evidence="2" type="ORF">GCM10023257_68110</name>
</gene>
<dbReference type="EMBL" id="BAABIV010000035">
    <property type="protein sequence ID" value="GAA5011186.1"/>
    <property type="molecule type" value="Genomic_DNA"/>
</dbReference>
<feature type="compositionally biased region" description="Polar residues" evidence="1">
    <location>
        <begin position="277"/>
        <end position="287"/>
    </location>
</feature>
<sequence>MSQSPREGRAPAGPPGGSRTLRALGLAGVPREDPLLYPGAWPRESGLLDGDRLLPLDRAVYEEGDGRVPVLAIGSNASPAQLHHKMAEFGVDSPVPMVRSRVTGLDIGVSAHVSRMGYVSASPVAAPGVVRELFVLWLDEAQLAVIDASEGVPMAGGNFDRVWLPAPDVRVEPGDGSVLRGAYAYVNRHGVLHDGTGAPRRHPGAQRPLITELLDASARLRELFGATPEEFCARARADRRLCDRGTRLFAEEQRVTASGLERYVGSGPEDPFAGGRTPSSGPTAPMP</sequence>
<comment type="caution">
    <text evidence="2">The sequence shown here is derived from an EMBL/GenBank/DDBJ whole genome shotgun (WGS) entry which is preliminary data.</text>
</comment>
<accession>A0ABP9IVC3</accession>
<organism evidence="2 3">
    <name type="scientific">Streptomyces hyderabadensis</name>
    <dbReference type="NCBI Taxonomy" id="598549"/>
    <lineage>
        <taxon>Bacteria</taxon>
        <taxon>Bacillati</taxon>
        <taxon>Actinomycetota</taxon>
        <taxon>Actinomycetes</taxon>
        <taxon>Kitasatosporales</taxon>
        <taxon>Streptomycetaceae</taxon>
        <taxon>Streptomyces</taxon>
    </lineage>
</organism>
<evidence type="ECO:0000313" key="2">
    <source>
        <dbReference type="EMBL" id="GAA5011186.1"/>
    </source>
</evidence>
<keyword evidence="3" id="KW-1185">Reference proteome</keyword>
<dbReference type="RefSeq" id="WP_226028539.1">
    <property type="nucleotide sequence ID" value="NZ_BAABIV010000035.1"/>
</dbReference>
<proteinExistence type="predicted"/>